<evidence type="ECO:0000313" key="3">
    <source>
        <dbReference type="Proteomes" id="UP000831068"/>
    </source>
</evidence>
<evidence type="ECO:0000256" key="1">
    <source>
        <dbReference type="SAM" id="Phobius"/>
    </source>
</evidence>
<dbReference type="EMBL" id="CP094529">
    <property type="protein sequence ID" value="UOE37082.1"/>
    <property type="molecule type" value="Genomic_DNA"/>
</dbReference>
<feature type="transmembrane region" description="Helical" evidence="1">
    <location>
        <begin position="47"/>
        <end position="66"/>
    </location>
</feature>
<feature type="transmembrane region" description="Helical" evidence="1">
    <location>
        <begin position="12"/>
        <end position="35"/>
    </location>
</feature>
<organism evidence="2 3">
    <name type="scientific">Chryseobacterium oryzae</name>
    <dbReference type="NCBI Taxonomy" id="2929799"/>
    <lineage>
        <taxon>Bacteria</taxon>
        <taxon>Pseudomonadati</taxon>
        <taxon>Bacteroidota</taxon>
        <taxon>Flavobacteriia</taxon>
        <taxon>Flavobacteriales</taxon>
        <taxon>Weeksellaceae</taxon>
        <taxon>Chryseobacterium group</taxon>
        <taxon>Chryseobacterium</taxon>
    </lineage>
</organism>
<dbReference type="RefSeq" id="WP_243575590.1">
    <property type="nucleotide sequence ID" value="NZ_CP094529.1"/>
</dbReference>
<proteinExistence type="predicted"/>
<keyword evidence="1" id="KW-0472">Membrane</keyword>
<sequence length="115" mass="13576">MRNKYKYNKGWWFCIILCPPVIFLLISWIVMLLWNCLLPEILGVKTIGFWQAMGILVLSKILFGGFHGKFGQGMKQIRAKHFEHRMEGMSAEEKEKFKEIWKQRCSGGFFNKNND</sequence>
<name>A0ABY4BFN7_9FLAO</name>
<reference evidence="2 3" key="1">
    <citation type="submission" date="2022-03" db="EMBL/GenBank/DDBJ databases">
        <title>Chryseobacterium sp. isolated from the Andong Sikhe.</title>
        <authorList>
            <person name="Won M."/>
            <person name="Kim S.-J."/>
            <person name="Kwon S.-W."/>
        </authorList>
    </citation>
    <scope>NUCLEOTIDE SEQUENCE [LARGE SCALE GENOMIC DNA]</scope>
    <source>
        <strain evidence="2 3">ADR-1</strain>
    </source>
</reference>
<keyword evidence="1" id="KW-1133">Transmembrane helix</keyword>
<keyword evidence="1" id="KW-0812">Transmembrane</keyword>
<gene>
    <name evidence="2" type="ORF">MTP08_08350</name>
</gene>
<dbReference type="Proteomes" id="UP000831068">
    <property type="component" value="Chromosome"/>
</dbReference>
<evidence type="ECO:0000313" key="2">
    <source>
        <dbReference type="EMBL" id="UOE37082.1"/>
    </source>
</evidence>
<accession>A0ABY4BFN7</accession>
<keyword evidence="3" id="KW-1185">Reference proteome</keyword>
<protein>
    <submittedName>
        <fullName evidence="2">Uncharacterized protein</fullName>
    </submittedName>
</protein>